<dbReference type="PROSITE" id="PS51084">
    <property type="entry name" value="HIT_2"/>
    <property type="match status" value="1"/>
</dbReference>
<dbReference type="PRINTS" id="PR00332">
    <property type="entry name" value="HISTRIAD"/>
</dbReference>
<dbReference type="PROSITE" id="PS00892">
    <property type="entry name" value="HIT_1"/>
    <property type="match status" value="1"/>
</dbReference>
<evidence type="ECO:0000256" key="3">
    <source>
        <dbReference type="PROSITE-ProRule" id="PRU00464"/>
    </source>
</evidence>
<dbReference type="GO" id="GO:0003824">
    <property type="term" value="F:catalytic activity"/>
    <property type="evidence" value="ECO:0007669"/>
    <property type="project" value="InterPro"/>
</dbReference>
<dbReference type="Pfam" id="PF01230">
    <property type="entry name" value="HIT"/>
    <property type="match status" value="1"/>
</dbReference>
<reference evidence="5 6" key="1">
    <citation type="submission" date="2019-03" db="EMBL/GenBank/DDBJ databases">
        <title>Genomic Encyclopedia of Type Strains, Phase IV (KMG-IV): sequencing the most valuable type-strain genomes for metagenomic binning, comparative biology and taxonomic classification.</title>
        <authorList>
            <person name="Goeker M."/>
        </authorList>
    </citation>
    <scope>NUCLEOTIDE SEQUENCE [LARGE SCALE GENOMIC DNA]</scope>
    <source>
        <strain evidence="5 6">DSM 26377</strain>
    </source>
</reference>
<protein>
    <submittedName>
        <fullName evidence="5">Histidine triad (HIT) family protein</fullName>
    </submittedName>
</protein>
<feature type="short sequence motif" description="Histidine triad motif" evidence="2 3">
    <location>
        <begin position="95"/>
        <end position="99"/>
    </location>
</feature>
<evidence type="ECO:0000313" key="6">
    <source>
        <dbReference type="Proteomes" id="UP000295341"/>
    </source>
</evidence>
<sequence>MTLFDRLIAGQIPASFVYQDAMCVAFMDIHPIARGHVLVVPRQSVATLEELDAPGHAHLWETAVRIGRAQRRALGSAAQHFLVNDGKDASQSVPHVHIHVIPRYRGDRYATVARMIWHLATLAGPPRERPDVRRRIEEDSRAIAEALRD</sequence>
<gene>
    <name evidence="5" type="ORF">DFR24_3658</name>
</gene>
<dbReference type="Gene3D" id="3.30.428.10">
    <property type="entry name" value="HIT-like"/>
    <property type="match status" value="1"/>
</dbReference>
<organism evidence="5 6">
    <name type="scientific">Panacagrimonas perspica</name>
    <dbReference type="NCBI Taxonomy" id="381431"/>
    <lineage>
        <taxon>Bacteria</taxon>
        <taxon>Pseudomonadati</taxon>
        <taxon>Pseudomonadota</taxon>
        <taxon>Gammaproteobacteria</taxon>
        <taxon>Nevskiales</taxon>
        <taxon>Nevskiaceae</taxon>
        <taxon>Panacagrimonas</taxon>
    </lineage>
</organism>
<dbReference type="GO" id="GO:0009117">
    <property type="term" value="P:nucleotide metabolic process"/>
    <property type="evidence" value="ECO:0007669"/>
    <property type="project" value="TreeGrafter"/>
</dbReference>
<dbReference type="OrthoDB" id="9784774at2"/>
<accession>A0A4R7P0C0</accession>
<proteinExistence type="predicted"/>
<feature type="domain" description="HIT" evidence="4">
    <location>
        <begin position="3"/>
        <end position="110"/>
    </location>
</feature>
<evidence type="ECO:0000256" key="2">
    <source>
        <dbReference type="PIRSR" id="PIRSR601310-3"/>
    </source>
</evidence>
<keyword evidence="6" id="KW-1185">Reference proteome</keyword>
<dbReference type="Proteomes" id="UP000295341">
    <property type="component" value="Unassembled WGS sequence"/>
</dbReference>
<dbReference type="AlphaFoldDB" id="A0A4R7P0C0"/>
<dbReference type="EMBL" id="SOBT01000010">
    <property type="protein sequence ID" value="TDU26629.1"/>
    <property type="molecule type" value="Genomic_DNA"/>
</dbReference>
<dbReference type="PANTHER" id="PTHR46648">
    <property type="entry name" value="HIT FAMILY PROTEIN 1"/>
    <property type="match status" value="1"/>
</dbReference>
<dbReference type="RefSeq" id="WP_133882815.1">
    <property type="nucleotide sequence ID" value="NZ_MWIN01000007.1"/>
</dbReference>
<dbReference type="PANTHER" id="PTHR46648:SF1">
    <property type="entry name" value="ADENOSINE 5'-MONOPHOSPHORAMIDASE HNT1"/>
    <property type="match status" value="1"/>
</dbReference>
<feature type="active site" description="Tele-AMP-histidine intermediate" evidence="1">
    <location>
        <position position="97"/>
    </location>
</feature>
<dbReference type="InterPro" id="IPR011146">
    <property type="entry name" value="HIT-like"/>
</dbReference>
<evidence type="ECO:0000313" key="5">
    <source>
        <dbReference type="EMBL" id="TDU26629.1"/>
    </source>
</evidence>
<dbReference type="InterPro" id="IPR036265">
    <property type="entry name" value="HIT-like_sf"/>
</dbReference>
<comment type="caution">
    <text evidence="5">The sequence shown here is derived from an EMBL/GenBank/DDBJ whole genome shotgun (WGS) entry which is preliminary data.</text>
</comment>
<evidence type="ECO:0000259" key="4">
    <source>
        <dbReference type="PROSITE" id="PS51084"/>
    </source>
</evidence>
<evidence type="ECO:0000256" key="1">
    <source>
        <dbReference type="PIRSR" id="PIRSR601310-1"/>
    </source>
</evidence>
<dbReference type="InterPro" id="IPR019808">
    <property type="entry name" value="Histidine_triad_CS"/>
</dbReference>
<dbReference type="InterPro" id="IPR001310">
    <property type="entry name" value="Histidine_triad_HIT"/>
</dbReference>
<dbReference type="SUPFAM" id="SSF54197">
    <property type="entry name" value="HIT-like"/>
    <property type="match status" value="1"/>
</dbReference>
<name>A0A4R7P0C0_9GAMM</name>